<evidence type="ECO:0000256" key="4">
    <source>
        <dbReference type="ARBA" id="ARBA00022958"/>
    </source>
</evidence>
<keyword evidence="6" id="KW-0460">Magnesium</keyword>
<dbReference type="Gene3D" id="1.20.120.430">
    <property type="entry name" value="tRNA modification GTPase MnmE domain 2"/>
    <property type="match status" value="1"/>
</dbReference>
<keyword evidence="3 6" id="KW-0547">Nucleotide-binding</keyword>
<feature type="binding site" evidence="6">
    <location>
        <position position="224"/>
    </location>
    <ligand>
        <name>K(+)</name>
        <dbReference type="ChEBI" id="CHEBI:29103"/>
    </ligand>
</feature>
<dbReference type="PANTHER" id="PTHR42714">
    <property type="entry name" value="TRNA MODIFICATION GTPASE GTPBP3"/>
    <property type="match status" value="1"/>
</dbReference>
<dbReference type="Pfam" id="PF12631">
    <property type="entry name" value="MnmE_helical"/>
    <property type="match status" value="1"/>
</dbReference>
<dbReference type="CDD" id="cd04164">
    <property type="entry name" value="trmE"/>
    <property type="match status" value="1"/>
</dbReference>
<feature type="binding site" evidence="6">
    <location>
        <position position="248"/>
    </location>
    <ligand>
        <name>K(+)</name>
        <dbReference type="ChEBI" id="CHEBI:29103"/>
    </ligand>
</feature>
<dbReference type="NCBIfam" id="TIGR00231">
    <property type="entry name" value="small_GTP"/>
    <property type="match status" value="1"/>
</dbReference>
<dbReference type="PANTHER" id="PTHR42714:SF2">
    <property type="entry name" value="TRNA MODIFICATION GTPASE GTPBP3, MITOCHONDRIAL"/>
    <property type="match status" value="1"/>
</dbReference>
<keyword evidence="5 6" id="KW-0342">GTP-binding</keyword>
<dbReference type="GO" id="GO:0016787">
    <property type="term" value="F:hydrolase activity"/>
    <property type="evidence" value="ECO:0007669"/>
    <property type="project" value="UniProtKB-KW"/>
</dbReference>
<protein>
    <recommendedName>
        <fullName evidence="6">tRNA modification GTPase MnmE</fullName>
        <ecNumber evidence="6">3.6.-.-</ecNumber>
    </recommendedName>
</protein>
<comment type="function">
    <text evidence="6">Exhibits a very high intrinsic GTPase hydrolysis rate. Involved in the addition of a carboxymethylaminomethyl (cmnm) group at the wobble position (U34) of certain tRNAs, forming tRNA-cmnm(5)s(2)U34.</text>
</comment>
<dbReference type="Proteomes" id="UP001484239">
    <property type="component" value="Unassembled WGS sequence"/>
</dbReference>
<dbReference type="HAMAP" id="MF_00379">
    <property type="entry name" value="GTPase_MnmE"/>
    <property type="match status" value="1"/>
</dbReference>
<name>A0ABU9E6S9_9BACT</name>
<feature type="binding site" evidence="6">
    <location>
        <position position="245"/>
    </location>
    <ligand>
        <name>K(+)</name>
        <dbReference type="ChEBI" id="CHEBI:29103"/>
    </ligand>
</feature>
<comment type="subcellular location">
    <subcellularLocation>
        <location evidence="6">Cytoplasm</location>
    </subcellularLocation>
</comment>
<dbReference type="RefSeq" id="WP_405286319.1">
    <property type="nucleotide sequence ID" value="NZ_JBBHLI010000001.1"/>
</dbReference>
<evidence type="ECO:0000313" key="9">
    <source>
        <dbReference type="EMBL" id="MEK9499774.1"/>
    </source>
</evidence>
<feature type="binding site" evidence="6">
    <location>
        <position position="450"/>
    </location>
    <ligand>
        <name>(6S)-5-formyl-5,6,7,8-tetrahydrofolate</name>
        <dbReference type="ChEBI" id="CHEBI:57457"/>
    </ligand>
</feature>
<keyword evidence="4 6" id="KW-0630">Potassium</keyword>
<dbReference type="InterPro" id="IPR018948">
    <property type="entry name" value="GTP-bd_TrmE_N"/>
</dbReference>
<feature type="binding site" evidence="6">
    <location>
        <begin position="243"/>
        <end position="249"/>
    </location>
    <ligand>
        <name>GTP</name>
        <dbReference type="ChEBI" id="CHEBI:37565"/>
    </ligand>
</feature>
<feature type="binding site" evidence="6">
    <location>
        <position position="118"/>
    </location>
    <ligand>
        <name>(6S)-5-formyl-5,6,7,8-tetrahydrofolate</name>
        <dbReference type="ChEBI" id="CHEBI:57457"/>
    </ligand>
</feature>
<dbReference type="InterPro" id="IPR027417">
    <property type="entry name" value="P-loop_NTPase"/>
</dbReference>
<feature type="binding site" evidence="6">
    <location>
        <begin position="224"/>
        <end position="229"/>
    </location>
    <ligand>
        <name>GTP</name>
        <dbReference type="ChEBI" id="CHEBI:37565"/>
    </ligand>
</feature>
<feature type="binding site" evidence="6">
    <location>
        <position position="79"/>
    </location>
    <ligand>
        <name>(6S)-5-formyl-5,6,7,8-tetrahydrofolate</name>
        <dbReference type="ChEBI" id="CHEBI:57457"/>
    </ligand>
</feature>
<dbReference type="NCBIfam" id="NF003661">
    <property type="entry name" value="PRK05291.1-3"/>
    <property type="match status" value="1"/>
</dbReference>
<comment type="similarity">
    <text evidence="1 6 7">Belongs to the TRAFAC class TrmE-Era-EngA-EngB-Septin-like GTPase superfamily. TrmE GTPase family.</text>
</comment>
<organism evidence="9 10">
    <name type="scientific">Gaopeijia maritima</name>
    <dbReference type="NCBI Taxonomy" id="3119007"/>
    <lineage>
        <taxon>Bacteria</taxon>
        <taxon>Pseudomonadati</taxon>
        <taxon>Gemmatimonadota</taxon>
        <taxon>Longimicrobiia</taxon>
        <taxon>Gaopeijiales</taxon>
        <taxon>Gaopeijiaceae</taxon>
        <taxon>Gaopeijia</taxon>
    </lineage>
</organism>
<evidence type="ECO:0000256" key="6">
    <source>
        <dbReference type="HAMAP-Rule" id="MF_00379"/>
    </source>
</evidence>
<dbReference type="Pfam" id="PF10396">
    <property type="entry name" value="TrmE_N"/>
    <property type="match status" value="1"/>
</dbReference>
<dbReference type="InterPro" id="IPR006073">
    <property type="entry name" value="GTP-bd"/>
</dbReference>
<evidence type="ECO:0000256" key="2">
    <source>
        <dbReference type="ARBA" id="ARBA00022694"/>
    </source>
</evidence>
<dbReference type="Gene3D" id="3.30.1360.120">
    <property type="entry name" value="Probable tRNA modification gtpase trme, domain 1"/>
    <property type="match status" value="1"/>
</dbReference>
<dbReference type="EMBL" id="JBBHLI010000001">
    <property type="protein sequence ID" value="MEK9499774.1"/>
    <property type="molecule type" value="Genomic_DNA"/>
</dbReference>
<comment type="cofactor">
    <cofactor evidence="6">
        <name>K(+)</name>
        <dbReference type="ChEBI" id="CHEBI:29103"/>
    </cofactor>
    <text evidence="6">Binds 1 potassium ion per subunit.</text>
</comment>
<dbReference type="InterPro" id="IPR027368">
    <property type="entry name" value="MnmE_dom2"/>
</dbReference>
<keyword evidence="6" id="KW-0479">Metal-binding</keyword>
<dbReference type="Gene3D" id="3.40.50.300">
    <property type="entry name" value="P-loop containing nucleotide triphosphate hydrolases"/>
    <property type="match status" value="1"/>
</dbReference>
<dbReference type="SUPFAM" id="SSF52540">
    <property type="entry name" value="P-loop containing nucleoside triphosphate hydrolases"/>
    <property type="match status" value="1"/>
</dbReference>
<evidence type="ECO:0000259" key="8">
    <source>
        <dbReference type="PROSITE" id="PS51709"/>
    </source>
</evidence>
<evidence type="ECO:0000256" key="3">
    <source>
        <dbReference type="ARBA" id="ARBA00022741"/>
    </source>
</evidence>
<dbReference type="InterPro" id="IPR031168">
    <property type="entry name" value="G_TrmE"/>
</dbReference>
<dbReference type="EC" id="3.6.-.-" evidence="6"/>
<feature type="binding site" evidence="6">
    <location>
        <position position="249"/>
    </location>
    <ligand>
        <name>Mg(2+)</name>
        <dbReference type="ChEBI" id="CHEBI:18420"/>
    </ligand>
</feature>
<keyword evidence="10" id="KW-1185">Reference proteome</keyword>
<comment type="caution">
    <text evidence="9">The sequence shown here is derived from an EMBL/GenBank/DDBJ whole genome shotgun (WGS) entry which is preliminary data.</text>
</comment>
<dbReference type="PROSITE" id="PS51709">
    <property type="entry name" value="G_TRME"/>
    <property type="match status" value="1"/>
</dbReference>
<keyword evidence="2 6" id="KW-0819">tRNA processing</keyword>
<keyword evidence="6 9" id="KW-0378">Hydrolase</keyword>
<gene>
    <name evidence="6 9" type="primary">mnmE</name>
    <name evidence="6" type="synonym">trmE</name>
    <name evidence="9" type="ORF">WI372_02110</name>
</gene>
<proteinExistence type="inferred from homology"/>
<dbReference type="SUPFAM" id="SSF103025">
    <property type="entry name" value="Folate-binding domain"/>
    <property type="match status" value="1"/>
</dbReference>
<accession>A0ABU9E6S9</accession>
<dbReference type="CDD" id="cd14858">
    <property type="entry name" value="TrmE_N"/>
    <property type="match status" value="1"/>
</dbReference>
<feature type="domain" description="TrmE-type G" evidence="8">
    <location>
        <begin position="214"/>
        <end position="370"/>
    </location>
</feature>
<feature type="binding site" evidence="6">
    <location>
        <position position="228"/>
    </location>
    <ligand>
        <name>Mg(2+)</name>
        <dbReference type="ChEBI" id="CHEBI:18420"/>
    </ligand>
</feature>
<dbReference type="Pfam" id="PF01926">
    <property type="entry name" value="MMR_HSR1"/>
    <property type="match status" value="1"/>
</dbReference>
<keyword evidence="6" id="KW-0963">Cytoplasm</keyword>
<dbReference type="InterPro" id="IPR027266">
    <property type="entry name" value="TrmE/GcvT-like"/>
</dbReference>
<dbReference type="InterPro" id="IPR005225">
    <property type="entry name" value="Small_GTP-bd"/>
</dbReference>
<sequence>MAALATAPGSAAIAVVRISGPDTARVLAATIPEWGEDRLAPRVVHLVRVVHPETSEVLDRGLLTWFPGPASYTGEHVAEFSGHGGALLARRVEEAFLAAGARAAEPGEFTRRAYLNGKLDLVQAEAVDDLIRGRSPRLQREALRQLDRHLSRRLAELRSEVVDLEALLAHHIDFPDEDEPPVSAEVVARRARSLADRLERLGATAPEGERLRTGALVVLAGRPNAGKSSLYNALVGEERALVTAVAGTTRDALEVEVSMDGYPVRLVDTAGIRDEGGEVERLGIEVARRFVGGADLVLHCVPVGSEVPVDEADWLEGLGVPVLRVGTMSDLADDAGAGPEAGDEEPALRVSAVSGEGLDRLRVQVARRCFAGLGSAPADAPVLTRARQARAVARAAVEVRAFAAALDEGVPAEFAAAHLRSAETALEEVVGLVEVDDVLDRVFRTFCVGK</sequence>
<dbReference type="InterPro" id="IPR004520">
    <property type="entry name" value="GTPase_MnmE"/>
</dbReference>
<evidence type="ECO:0000313" key="10">
    <source>
        <dbReference type="Proteomes" id="UP001484239"/>
    </source>
</evidence>
<evidence type="ECO:0000256" key="1">
    <source>
        <dbReference type="ARBA" id="ARBA00011043"/>
    </source>
</evidence>
<comment type="caution">
    <text evidence="6">Lacks conserved residue(s) required for the propagation of feature annotation.</text>
</comment>
<comment type="subunit">
    <text evidence="6">Homodimer. Heterotetramer of two MnmE and two MnmG subunits.</text>
</comment>
<evidence type="ECO:0000256" key="5">
    <source>
        <dbReference type="ARBA" id="ARBA00023134"/>
    </source>
</evidence>
<dbReference type="InterPro" id="IPR025867">
    <property type="entry name" value="MnmE_helical"/>
</dbReference>
<dbReference type="NCBIfam" id="TIGR00450">
    <property type="entry name" value="mnmE_trmE_thdF"/>
    <property type="match status" value="1"/>
</dbReference>
<reference evidence="9 10" key="1">
    <citation type="submission" date="2024-02" db="EMBL/GenBank/DDBJ databases">
        <title>A novel Gemmatimonadota bacterium.</title>
        <authorList>
            <person name="Du Z.-J."/>
            <person name="Ye Y.-Q."/>
        </authorList>
    </citation>
    <scope>NUCLEOTIDE SEQUENCE [LARGE SCALE GENOMIC DNA]</scope>
    <source>
        <strain evidence="9 10">DH-20</strain>
    </source>
</reference>
<feature type="binding site" evidence="6">
    <location>
        <position position="243"/>
    </location>
    <ligand>
        <name>K(+)</name>
        <dbReference type="ChEBI" id="CHEBI:29103"/>
    </ligand>
</feature>
<feature type="binding site" evidence="6">
    <location>
        <begin position="268"/>
        <end position="271"/>
    </location>
    <ligand>
        <name>GTP</name>
        <dbReference type="ChEBI" id="CHEBI:37565"/>
    </ligand>
</feature>
<feature type="binding site" evidence="6">
    <location>
        <position position="17"/>
    </location>
    <ligand>
        <name>(6S)-5-formyl-5,6,7,8-tetrahydrofolate</name>
        <dbReference type="ChEBI" id="CHEBI:57457"/>
    </ligand>
</feature>
<evidence type="ECO:0000256" key="7">
    <source>
        <dbReference type="RuleBase" id="RU003313"/>
    </source>
</evidence>